<sequence length="288" mass="30705">MASAYLYRHISYWQQNMPRTTRCCTFGAIDKAVSKQASDPASPRPQVLTHQGLSEPVTQIRGSASGVDACHGMPRPYHQNAAGSLLLDLRTEMQDDPDVAPKYGYHPTKMTSGPFARYTHRLTGLQASGISAPIDSAAKRCELPPLAQSFVLRFQTHRRGEFRDRVGRSGDGRHAAPQVTEMEALRLQMMAAAQVRWMMKSMAQTKSGPITNSERGAKRGVPFLRSVITKISVGPAGSSNSSSSGGGGGGGSGSVAVSRTAHSNAALPRLSPGNASNALQGTELSFPL</sequence>
<dbReference type="VEuPathDB" id="FungiDB:An09g04450"/>
<evidence type="ECO:0000256" key="1">
    <source>
        <dbReference type="SAM" id="MobiDB-lite"/>
    </source>
</evidence>
<reference evidence="2" key="2">
    <citation type="submission" date="2025-08" db="UniProtKB">
        <authorList>
            <consortium name="RefSeq"/>
        </authorList>
    </citation>
    <scope>IDENTIFICATION</scope>
</reference>
<gene>
    <name evidence="2" type="ORF">An09g04450</name>
</gene>
<dbReference type="KEGG" id="ang:An09g04450"/>
<organism evidence="2">
    <name type="scientific">Aspergillus niger</name>
    <dbReference type="NCBI Taxonomy" id="5061"/>
    <lineage>
        <taxon>Eukaryota</taxon>
        <taxon>Fungi</taxon>
        <taxon>Dikarya</taxon>
        <taxon>Ascomycota</taxon>
        <taxon>Pezizomycotina</taxon>
        <taxon>Eurotiomycetes</taxon>
        <taxon>Eurotiomycetidae</taxon>
        <taxon>Eurotiales</taxon>
        <taxon>Aspergillaceae</taxon>
        <taxon>Aspergillus</taxon>
        <taxon>Aspergillus subgen. Circumdati</taxon>
    </lineage>
</organism>
<accession>A0AAJ8BSD1</accession>
<feature type="compositionally biased region" description="Polar residues" evidence="1">
    <location>
        <begin position="273"/>
        <end position="288"/>
    </location>
</feature>
<feature type="compositionally biased region" description="Gly residues" evidence="1">
    <location>
        <begin position="244"/>
        <end position="253"/>
    </location>
</feature>
<name>A0AAJ8BSD1_ASPNG</name>
<evidence type="ECO:0000313" key="2">
    <source>
        <dbReference type="RefSeq" id="XP_059601395.1"/>
    </source>
</evidence>
<dbReference type="AlphaFoldDB" id="A0AAJ8BSD1"/>
<protein>
    <submittedName>
        <fullName evidence="2">Uncharacterized protein</fullName>
    </submittedName>
</protein>
<feature type="compositionally biased region" description="Low complexity" evidence="1">
    <location>
        <begin position="234"/>
        <end position="243"/>
    </location>
</feature>
<dbReference type="GeneID" id="84592035"/>
<reference evidence="2" key="1">
    <citation type="submission" date="2025-02" db="EMBL/GenBank/DDBJ databases">
        <authorList>
            <consortium name="NCBI Genome Project"/>
        </authorList>
    </citation>
    <scope>NUCLEOTIDE SEQUENCE</scope>
</reference>
<dbReference type="RefSeq" id="XP_059601395.1">
    <property type="nucleotide sequence ID" value="XM_059749777.1"/>
</dbReference>
<feature type="region of interest" description="Disordered" evidence="1">
    <location>
        <begin position="234"/>
        <end position="288"/>
    </location>
</feature>
<proteinExistence type="predicted"/>